<keyword evidence="1 3" id="KW-0479">Metal-binding</keyword>
<evidence type="ECO:0000313" key="6">
    <source>
        <dbReference type="Proteomes" id="UP000590623"/>
    </source>
</evidence>
<comment type="function">
    <text evidence="3">GTPase-activating protein for the ADP ribosylation factor family.</text>
</comment>
<reference evidence="5 6" key="1">
    <citation type="submission" date="2019-09" db="EMBL/GenBank/DDBJ databases">
        <title>Bird 10,000 Genomes (B10K) Project - Family phase.</title>
        <authorList>
            <person name="Zhang G."/>
        </authorList>
    </citation>
    <scope>NUCLEOTIDE SEQUENCE [LARGE SCALE GENOMIC DNA]</scope>
    <source>
        <strain evidence="5">B10K-DU-001-77</strain>
        <tissue evidence="5">Muscle</tissue>
    </source>
</reference>
<evidence type="ECO:0000256" key="1">
    <source>
        <dbReference type="ARBA" id="ARBA00022723"/>
    </source>
</evidence>
<keyword evidence="3" id="KW-0677">Repeat</keyword>
<keyword evidence="6" id="KW-1185">Reference proteome</keyword>
<dbReference type="InterPro" id="IPR027267">
    <property type="entry name" value="AH/BAR_dom_sf"/>
</dbReference>
<dbReference type="EMBL" id="VWYM01021042">
    <property type="protein sequence ID" value="NXR26362.1"/>
    <property type="molecule type" value="Genomic_DNA"/>
</dbReference>
<dbReference type="GO" id="GO:0008270">
    <property type="term" value="F:zinc ion binding"/>
    <property type="evidence" value="ECO:0007669"/>
    <property type="project" value="UniProtKB-KW"/>
</dbReference>
<dbReference type="InterPro" id="IPR045258">
    <property type="entry name" value="ACAP1/2/3-like"/>
</dbReference>
<evidence type="ECO:0000259" key="4">
    <source>
        <dbReference type="PROSITE" id="PS50003"/>
    </source>
</evidence>
<dbReference type="InterPro" id="IPR001849">
    <property type="entry name" value="PH_domain"/>
</dbReference>
<dbReference type="Pfam" id="PF00169">
    <property type="entry name" value="PH"/>
    <property type="match status" value="1"/>
</dbReference>
<dbReference type="InterPro" id="IPR004148">
    <property type="entry name" value="BAR_dom"/>
</dbReference>
<keyword evidence="2 3" id="KW-0862">Zinc</keyword>
<feature type="non-terminal residue" evidence="5">
    <location>
        <position position="154"/>
    </location>
</feature>
<comment type="domain">
    <text evidence="3">The BAR domain mediates homodimerization, it can neither bind membrane nor impart curvature, but instead requires the neighboring PH domain to achieve these functions.</text>
</comment>
<name>A0A7L2JRT9_CINMU</name>
<comment type="domain">
    <text evidence="3">PH domain binds phospholipids including phosphatidic acid, phosphatidylinositol 3-phosphate, phosphatidylinositol 3,5-bisphosphate (PIP2) and phosphatidylinositol 3,4,5-trisphosphate (PIP3). May mediate protein binding to PIP2 or PIP3 containing membranes.</text>
</comment>
<organism evidence="5 6">
    <name type="scientific">Cinclus mexicanus</name>
    <name type="common">American dipper</name>
    <dbReference type="NCBI Taxonomy" id="161649"/>
    <lineage>
        <taxon>Eukaryota</taxon>
        <taxon>Metazoa</taxon>
        <taxon>Chordata</taxon>
        <taxon>Craniata</taxon>
        <taxon>Vertebrata</taxon>
        <taxon>Euteleostomi</taxon>
        <taxon>Archelosauria</taxon>
        <taxon>Archosauria</taxon>
        <taxon>Dinosauria</taxon>
        <taxon>Saurischia</taxon>
        <taxon>Theropoda</taxon>
        <taxon>Coelurosauria</taxon>
        <taxon>Aves</taxon>
        <taxon>Neognathae</taxon>
        <taxon>Neoaves</taxon>
        <taxon>Telluraves</taxon>
        <taxon>Australaves</taxon>
        <taxon>Passeriformes</taxon>
        <taxon>Cinclidae</taxon>
        <taxon>Cinclus</taxon>
    </lineage>
</organism>
<evidence type="ECO:0000256" key="3">
    <source>
        <dbReference type="RuleBase" id="RU369028"/>
    </source>
</evidence>
<dbReference type="Gene3D" id="1.20.1270.60">
    <property type="entry name" value="Arfaptin homology (AH) domain/BAR domain"/>
    <property type="match status" value="1"/>
</dbReference>
<keyword evidence="3" id="KW-0040">ANK repeat</keyword>
<proteinExistence type="predicted"/>
<dbReference type="OrthoDB" id="10070851at2759"/>
<feature type="domain" description="PH" evidence="4">
    <location>
        <begin position="117"/>
        <end position="154"/>
    </location>
</feature>
<dbReference type="PANTHER" id="PTHR23180:SF197">
    <property type="entry name" value="ARF-GAP WITH COILED-COIL, ANK REPEAT AND PH DOMAIN-CONTAINING PROTEIN 1"/>
    <property type="match status" value="1"/>
</dbReference>
<accession>A0A7L2JRT9</accession>
<evidence type="ECO:0000256" key="2">
    <source>
        <dbReference type="ARBA" id="ARBA00022833"/>
    </source>
</evidence>
<dbReference type="Proteomes" id="UP000590623">
    <property type="component" value="Unassembled WGS sequence"/>
</dbReference>
<dbReference type="Pfam" id="PF16746">
    <property type="entry name" value="BAR_3"/>
    <property type="match status" value="1"/>
</dbReference>
<keyword evidence="3" id="KW-0343">GTPase activation</keyword>
<comment type="caution">
    <text evidence="5">The sequence shown here is derived from an EMBL/GenBank/DDBJ whole genome shotgun (WGS) entry which is preliminary data.</text>
</comment>
<sequence length="154" mass="17013">PLEAKEAAAALGGARGVARARGLDYVLKLSLLQDKKKMEILQFVLTLLEAQAAFFSRGHQGATVTRDYRGHLGAQVNPEIHPKPGWGVGRGLCLIGGSQDLSQEEVGVASGEAEPRATPMEGYLYKRASNAFRTWSRRWFFLQSNQLLYLKRAR</sequence>
<comment type="subcellular location">
    <subcellularLocation>
        <location evidence="3">Endosome membrane</location>
        <topology evidence="3">Peripheral membrane protein</topology>
    </subcellularLocation>
</comment>
<dbReference type="AlphaFoldDB" id="A0A7L2JRT9"/>
<dbReference type="GO" id="GO:0010008">
    <property type="term" value="C:endosome membrane"/>
    <property type="evidence" value="ECO:0007669"/>
    <property type="project" value="UniProtKB-SubCell"/>
</dbReference>
<dbReference type="PANTHER" id="PTHR23180">
    <property type="entry name" value="CENTAURIN/ARF"/>
    <property type="match status" value="1"/>
</dbReference>
<comment type="activity regulation">
    <text evidence="3">GAP activity stimulated by phosphatidylinositol 4,5-bisphosphate (PIP2) and phosphatidic acid.</text>
</comment>
<feature type="non-terminal residue" evidence="5">
    <location>
        <position position="1"/>
    </location>
</feature>
<dbReference type="SUPFAM" id="SSF103657">
    <property type="entry name" value="BAR/IMD domain-like"/>
    <property type="match status" value="1"/>
</dbReference>
<dbReference type="InterPro" id="IPR011993">
    <property type="entry name" value="PH-like_dom_sf"/>
</dbReference>
<protein>
    <recommendedName>
        <fullName evidence="3">Arf-GAP with coiled-coil, ANK repeat and PH domain-containing protein</fullName>
        <shortName evidence="3">Cnt-b</shortName>
    </recommendedName>
    <alternativeName>
        <fullName evidence="3">Centaurin-beta</fullName>
    </alternativeName>
</protein>
<gene>
    <name evidence="5" type="primary">Acap1</name>
    <name evidence="5" type="ORF">CINMEX_R15346</name>
</gene>
<evidence type="ECO:0000313" key="5">
    <source>
        <dbReference type="EMBL" id="NXR26362.1"/>
    </source>
</evidence>
<keyword evidence="3" id="KW-0863">Zinc-finger</keyword>
<dbReference type="Gene3D" id="2.30.29.30">
    <property type="entry name" value="Pleckstrin-homology domain (PH domain)/Phosphotyrosine-binding domain (PTB)"/>
    <property type="match status" value="1"/>
</dbReference>
<dbReference type="PROSITE" id="PS50003">
    <property type="entry name" value="PH_DOMAIN"/>
    <property type="match status" value="1"/>
</dbReference>
<dbReference type="GO" id="GO:0005096">
    <property type="term" value="F:GTPase activator activity"/>
    <property type="evidence" value="ECO:0007669"/>
    <property type="project" value="UniProtKB-KW"/>
</dbReference>
<keyword evidence="3" id="KW-0967">Endosome</keyword>